<dbReference type="InterPro" id="IPR013783">
    <property type="entry name" value="Ig-like_fold"/>
</dbReference>
<reference evidence="13 14" key="1">
    <citation type="submission" date="2019-07" db="EMBL/GenBank/DDBJ databases">
        <title>Flavobacterium sp. nov., isolated from glacier ice.</title>
        <authorList>
            <person name="Liu Q."/>
            <person name="Xin Y.-H."/>
        </authorList>
    </citation>
    <scope>NUCLEOTIDE SEQUENCE [LARGE SCALE GENOMIC DNA]</scope>
    <source>
        <strain evidence="13 14">ZT4R6</strain>
    </source>
</reference>
<accession>A0A552V2B2</accession>
<dbReference type="Proteomes" id="UP000320643">
    <property type="component" value="Unassembled WGS sequence"/>
</dbReference>
<keyword evidence="5" id="KW-0378">Hydrolase</keyword>
<evidence type="ECO:0000256" key="1">
    <source>
        <dbReference type="ARBA" id="ARBA00004613"/>
    </source>
</evidence>
<name>A0A552V2B2_9FLAO</name>
<evidence type="ECO:0000256" key="6">
    <source>
        <dbReference type="ARBA" id="ARBA00022837"/>
    </source>
</evidence>
<dbReference type="AlphaFoldDB" id="A0A552V2B2"/>
<dbReference type="GO" id="GO:0006508">
    <property type="term" value="P:proteolysis"/>
    <property type="evidence" value="ECO:0007669"/>
    <property type="project" value="InterPro"/>
</dbReference>
<feature type="chain" id="PRO_5021831422" evidence="8">
    <location>
        <begin position="23"/>
        <end position="736"/>
    </location>
</feature>
<feature type="domain" description="Secretion system C-terminal sorting" evidence="12">
    <location>
        <begin position="664"/>
        <end position="735"/>
    </location>
</feature>
<keyword evidence="14" id="KW-1185">Reference proteome</keyword>
<dbReference type="Pfam" id="PF18962">
    <property type="entry name" value="Por_Secre_tail"/>
    <property type="match status" value="1"/>
</dbReference>
<evidence type="ECO:0000313" key="14">
    <source>
        <dbReference type="Proteomes" id="UP000320643"/>
    </source>
</evidence>
<dbReference type="Gene3D" id="3.40.50.1460">
    <property type="match status" value="1"/>
</dbReference>
<keyword evidence="7" id="KW-0865">Zymogen</keyword>
<dbReference type="GO" id="GO:0046872">
    <property type="term" value="F:metal ion binding"/>
    <property type="evidence" value="ECO:0007669"/>
    <property type="project" value="UniProtKB-KW"/>
</dbReference>
<evidence type="ECO:0000259" key="10">
    <source>
        <dbReference type="Pfam" id="PF03785"/>
    </source>
</evidence>
<dbReference type="Gene3D" id="2.60.40.10">
    <property type="entry name" value="Immunoglobulins"/>
    <property type="match status" value="1"/>
</dbReference>
<evidence type="ECO:0000256" key="8">
    <source>
        <dbReference type="SAM" id="SignalP"/>
    </source>
</evidence>
<dbReference type="InterPro" id="IPR026444">
    <property type="entry name" value="Secre_tail"/>
</dbReference>
<comment type="subcellular location">
    <subcellularLocation>
        <location evidence="1">Secreted</location>
    </subcellularLocation>
</comment>
<feature type="domain" description="Peptidase C25 Ig-like" evidence="10">
    <location>
        <begin position="579"/>
        <end position="647"/>
    </location>
</feature>
<keyword evidence="4 8" id="KW-0732">Signal</keyword>
<evidence type="ECO:0000256" key="7">
    <source>
        <dbReference type="ARBA" id="ARBA00023145"/>
    </source>
</evidence>
<keyword evidence="6" id="KW-0106">Calcium</keyword>
<dbReference type="Pfam" id="PF03785">
    <property type="entry name" value="Peptidase_C25_C"/>
    <property type="match status" value="1"/>
</dbReference>
<protein>
    <submittedName>
        <fullName evidence="13">T9SS type A sorting domain-containing protein</fullName>
    </submittedName>
</protein>
<dbReference type="OrthoDB" id="5294031at2"/>
<dbReference type="Pfam" id="PF08126">
    <property type="entry name" value="Propeptide_C25"/>
    <property type="match status" value="1"/>
</dbReference>
<dbReference type="EMBL" id="VJVZ01000005">
    <property type="protein sequence ID" value="TRW24600.1"/>
    <property type="molecule type" value="Genomic_DNA"/>
</dbReference>
<dbReference type="InterPro" id="IPR012600">
    <property type="entry name" value="Propeptide_C25"/>
</dbReference>
<dbReference type="SUPFAM" id="SSF52129">
    <property type="entry name" value="Caspase-like"/>
    <property type="match status" value="1"/>
</dbReference>
<feature type="signal peptide" evidence="8">
    <location>
        <begin position="1"/>
        <end position="22"/>
    </location>
</feature>
<evidence type="ECO:0000259" key="12">
    <source>
        <dbReference type="Pfam" id="PF18962"/>
    </source>
</evidence>
<dbReference type="InterPro" id="IPR005536">
    <property type="entry name" value="Peptidase_C25_Ig-like_domain"/>
</dbReference>
<dbReference type="Gene3D" id="2.60.40.3800">
    <property type="match status" value="1"/>
</dbReference>
<keyword evidence="3" id="KW-0479">Metal-binding</keyword>
<dbReference type="InterPro" id="IPR029031">
    <property type="entry name" value="Gingipain_N_sf"/>
</dbReference>
<comment type="caution">
    <text evidence="13">The sequence shown here is derived from an EMBL/GenBank/DDBJ whole genome shotgun (WGS) entry which is preliminary data.</text>
</comment>
<dbReference type="InterPro" id="IPR038490">
    <property type="entry name" value="Gingipain_propep_sf"/>
</dbReference>
<evidence type="ECO:0000256" key="2">
    <source>
        <dbReference type="ARBA" id="ARBA00022525"/>
    </source>
</evidence>
<dbReference type="GO" id="GO:0004197">
    <property type="term" value="F:cysteine-type endopeptidase activity"/>
    <property type="evidence" value="ECO:0007669"/>
    <property type="project" value="InterPro"/>
</dbReference>
<gene>
    <name evidence="13" type="ORF">FMM05_08795</name>
</gene>
<evidence type="ECO:0000313" key="13">
    <source>
        <dbReference type="EMBL" id="TRW24600.1"/>
    </source>
</evidence>
<evidence type="ECO:0000259" key="9">
    <source>
        <dbReference type="Pfam" id="PF01364"/>
    </source>
</evidence>
<evidence type="ECO:0000259" key="11">
    <source>
        <dbReference type="Pfam" id="PF08126"/>
    </source>
</evidence>
<sequence length="736" mass="79746">MKKNFTIAGTLLLLLCSIGSFAQNIKLISDTDNRITVRNVANGYTHDQKTVDGVAYKDFKGTKVFTMQKDAPALPAYRTSVIVPQGGDVSLEISYDGYTDYPNVNILPSKGSLKRNINPADVAYGFGPAYQQDAFYPGNLAEMSTPYTLRDTKGVTVSFYPYQYNPVTKTLRLYNNITINVNSQGGSTHKTGVSSTFNTIYSQYYLNAARTNQAPQVNEMLIIAPEGYMETITPFSQWKNQRGLKTTTVSLEEAGTTPEAIKEYITEYYADNSQLVYVLLVGDHENLPSYTYGFNGSEELWSDSYYGQLEGDDFYPEVLVGRFSGTVQDVAVMVNRTLEYETAPMAGDWVTKAAGIGSNEGDGYGDDGEPDWQHLRNIGTELLDFGYSQIYEFYDGSHGGDDLEEGPSPEMISEAINDGVGLLNYTGHGAQDVFVTGWYTSEHVNALENNGKYPFIISVACNNGTFTNGTSLCESWLNVQHNGTPAGAVAACGSSILMAWAEPMETQDAMTELITASDPESRKTTLGELFYNGQLSMLEAYGLSATAVDVMKTWVFFGDPSVQYRNAPAEAIVAEHLESIQQNAETVTVTSDAEGALISITQNGVIIGTGVIVDGEAVITLTGFEAINGPLIVTATQQNHTPYQGEIAVQTLSTGSFTKTGFAIYPNPAKGHFTVATAIGGSLQIELRDITGKLLYASGQTNAAEHTVSTANYAAGIYLVTVNSSGKTLTQKIIIN</sequence>
<dbReference type="RefSeq" id="WP_143373004.1">
    <property type="nucleotide sequence ID" value="NZ_VJVZ01000005.1"/>
</dbReference>
<feature type="domain" description="Gingipain propeptide" evidence="11">
    <location>
        <begin position="68"/>
        <end position="206"/>
    </location>
</feature>
<dbReference type="InterPro" id="IPR001769">
    <property type="entry name" value="Gingipain"/>
</dbReference>
<feature type="domain" description="Gingipain" evidence="9">
    <location>
        <begin position="220"/>
        <end position="563"/>
    </location>
</feature>
<dbReference type="InterPro" id="IPR029030">
    <property type="entry name" value="Caspase-like_dom_sf"/>
</dbReference>
<evidence type="ECO:0000256" key="4">
    <source>
        <dbReference type="ARBA" id="ARBA00022729"/>
    </source>
</evidence>
<dbReference type="NCBIfam" id="TIGR04183">
    <property type="entry name" value="Por_Secre_tail"/>
    <property type="match status" value="1"/>
</dbReference>
<proteinExistence type="predicted"/>
<dbReference type="GO" id="GO:0005576">
    <property type="term" value="C:extracellular region"/>
    <property type="evidence" value="ECO:0007669"/>
    <property type="project" value="UniProtKB-SubCell"/>
</dbReference>
<evidence type="ECO:0000256" key="5">
    <source>
        <dbReference type="ARBA" id="ARBA00022801"/>
    </source>
</evidence>
<dbReference type="Gene3D" id="3.40.50.10390">
    <property type="entry name" value="Gingipain r, domain 1"/>
    <property type="match status" value="1"/>
</dbReference>
<organism evidence="13 14">
    <name type="scientific">Flavobacterium zepuense</name>
    <dbReference type="NCBI Taxonomy" id="2593302"/>
    <lineage>
        <taxon>Bacteria</taxon>
        <taxon>Pseudomonadati</taxon>
        <taxon>Bacteroidota</taxon>
        <taxon>Flavobacteriia</taxon>
        <taxon>Flavobacteriales</taxon>
        <taxon>Flavobacteriaceae</taxon>
        <taxon>Flavobacterium</taxon>
    </lineage>
</organism>
<evidence type="ECO:0000256" key="3">
    <source>
        <dbReference type="ARBA" id="ARBA00022723"/>
    </source>
</evidence>
<dbReference type="Pfam" id="PF01364">
    <property type="entry name" value="Peptidase_C25"/>
    <property type="match status" value="1"/>
</dbReference>
<keyword evidence="2" id="KW-0964">Secreted</keyword>